<dbReference type="RefSeq" id="WP_093281756.1">
    <property type="nucleotide sequence ID" value="NZ_FOFS01000002.1"/>
</dbReference>
<dbReference type="PRINTS" id="PR01483">
    <property type="entry name" value="FASYNTHASE"/>
</dbReference>
<dbReference type="InterPro" id="IPR002539">
    <property type="entry name" value="MaoC-like_dom"/>
</dbReference>
<protein>
    <submittedName>
        <fullName evidence="2">MaoC like domain-containing protein</fullName>
    </submittedName>
</protein>
<dbReference type="OrthoDB" id="9774179at2"/>
<dbReference type="PANTHER" id="PTHR43841">
    <property type="entry name" value="3-HYDROXYACYL-THIOESTER DEHYDRATASE HTDX-RELATED"/>
    <property type="match status" value="1"/>
</dbReference>
<organism evidence="2 3">
    <name type="scientific">Solimonas aquatica</name>
    <dbReference type="NCBI Taxonomy" id="489703"/>
    <lineage>
        <taxon>Bacteria</taxon>
        <taxon>Pseudomonadati</taxon>
        <taxon>Pseudomonadota</taxon>
        <taxon>Gammaproteobacteria</taxon>
        <taxon>Nevskiales</taxon>
        <taxon>Nevskiaceae</taxon>
        <taxon>Solimonas</taxon>
    </lineage>
</organism>
<dbReference type="Proteomes" id="UP000199233">
    <property type="component" value="Unassembled WGS sequence"/>
</dbReference>
<dbReference type="SUPFAM" id="SSF54637">
    <property type="entry name" value="Thioesterase/thiol ester dehydrase-isomerase"/>
    <property type="match status" value="1"/>
</dbReference>
<accession>A0A1H9BCD9</accession>
<dbReference type="InterPro" id="IPR003965">
    <property type="entry name" value="Fatty_acid_synthase"/>
</dbReference>
<evidence type="ECO:0000259" key="1">
    <source>
        <dbReference type="Pfam" id="PF01575"/>
    </source>
</evidence>
<feature type="domain" description="MaoC-like" evidence="1">
    <location>
        <begin position="17"/>
        <end position="100"/>
    </location>
</feature>
<dbReference type="EMBL" id="FOFS01000002">
    <property type="protein sequence ID" value="SEP86407.1"/>
    <property type="molecule type" value="Genomic_DNA"/>
</dbReference>
<name>A0A1H9BCD9_9GAMM</name>
<dbReference type="PANTHER" id="PTHR43841:SF3">
    <property type="entry name" value="(3R)-HYDROXYACYL-ACP DEHYDRATASE SUBUNIT HADB"/>
    <property type="match status" value="1"/>
</dbReference>
<sequence length="138" mass="14826">MAIDLEQVPLQTPIAELLSEPLTREALARYAEASGDLNPLHLDPDFARLAGFDDVIVHGMLAMAVLGRVLSRDFPAAALRSFEARFAAVVPLCSRLLCRAYLQERSADEALLRLEAVIEASGLVALTGSARVALKPSS</sequence>
<proteinExistence type="predicted"/>
<keyword evidence="3" id="KW-1185">Reference proteome</keyword>
<evidence type="ECO:0000313" key="3">
    <source>
        <dbReference type="Proteomes" id="UP000199233"/>
    </source>
</evidence>
<dbReference type="GO" id="GO:0004312">
    <property type="term" value="F:fatty acid synthase activity"/>
    <property type="evidence" value="ECO:0007669"/>
    <property type="project" value="InterPro"/>
</dbReference>
<reference evidence="2 3" key="1">
    <citation type="submission" date="2016-10" db="EMBL/GenBank/DDBJ databases">
        <authorList>
            <person name="de Groot N.N."/>
        </authorList>
    </citation>
    <scope>NUCLEOTIDE SEQUENCE [LARGE SCALE GENOMIC DNA]</scope>
    <source>
        <strain evidence="2 3">DSM 25927</strain>
    </source>
</reference>
<dbReference type="InterPro" id="IPR029069">
    <property type="entry name" value="HotDog_dom_sf"/>
</dbReference>
<evidence type="ECO:0000313" key="2">
    <source>
        <dbReference type="EMBL" id="SEP86407.1"/>
    </source>
</evidence>
<dbReference type="Pfam" id="PF01575">
    <property type="entry name" value="MaoC_dehydratas"/>
    <property type="match status" value="1"/>
</dbReference>
<dbReference type="Gene3D" id="3.10.129.10">
    <property type="entry name" value="Hotdog Thioesterase"/>
    <property type="match status" value="1"/>
</dbReference>
<dbReference type="GO" id="GO:0005835">
    <property type="term" value="C:fatty acid synthase complex"/>
    <property type="evidence" value="ECO:0007669"/>
    <property type="project" value="InterPro"/>
</dbReference>
<dbReference type="AlphaFoldDB" id="A0A1H9BCD9"/>
<dbReference type="GO" id="GO:0006633">
    <property type="term" value="P:fatty acid biosynthetic process"/>
    <property type="evidence" value="ECO:0007669"/>
    <property type="project" value="InterPro"/>
</dbReference>
<gene>
    <name evidence="2" type="ORF">SAMN04488038_10230</name>
</gene>
<dbReference type="STRING" id="489703.SAMN04488038_10230"/>